<reference evidence="12 13" key="1">
    <citation type="submission" date="2017-02" db="EMBL/GenBank/DDBJ databases">
        <authorList>
            <person name="Peterson S.W."/>
        </authorList>
    </citation>
    <scope>NUCLEOTIDE SEQUENCE [LARGE SCALE GENOMIC DNA]</scope>
    <source>
        <strain evidence="12 13">ATCC 27749</strain>
    </source>
</reference>
<dbReference type="PROSITE" id="PS50893">
    <property type="entry name" value="ABC_TRANSPORTER_2"/>
    <property type="match status" value="2"/>
</dbReference>
<dbReference type="PANTHER" id="PTHR43553:SF26">
    <property type="entry name" value="ABC TRANSPORTER ATP-BINDING PROTEIN BC_2655-RELATED"/>
    <property type="match status" value="1"/>
</dbReference>
<dbReference type="RefSeq" id="WP_078784945.1">
    <property type="nucleotide sequence ID" value="NZ_FUYF01000012.1"/>
</dbReference>
<dbReference type="PANTHER" id="PTHR43553">
    <property type="entry name" value="HEAVY METAL TRANSPORTER"/>
    <property type="match status" value="1"/>
</dbReference>
<evidence type="ECO:0000256" key="9">
    <source>
        <dbReference type="ARBA" id="ARBA00023136"/>
    </source>
</evidence>
<keyword evidence="9" id="KW-0472">Membrane</keyword>
<dbReference type="EMBL" id="FUYF01000012">
    <property type="protein sequence ID" value="SKA90886.1"/>
    <property type="molecule type" value="Genomic_DNA"/>
</dbReference>
<dbReference type="InterPro" id="IPR003593">
    <property type="entry name" value="AAA+_ATPase"/>
</dbReference>
<evidence type="ECO:0000256" key="10">
    <source>
        <dbReference type="ARBA" id="ARBA00025157"/>
    </source>
</evidence>
<dbReference type="GO" id="GO:0016887">
    <property type="term" value="F:ATP hydrolysis activity"/>
    <property type="evidence" value="ECO:0007669"/>
    <property type="project" value="InterPro"/>
</dbReference>
<evidence type="ECO:0000256" key="4">
    <source>
        <dbReference type="ARBA" id="ARBA00022475"/>
    </source>
</evidence>
<dbReference type="FunFam" id="3.40.50.300:FF:001422">
    <property type="entry name" value="Cobalt ABC transporter ATP-binding protein"/>
    <property type="match status" value="1"/>
</dbReference>
<protein>
    <submittedName>
        <fullName evidence="12">Energy-coupling factor transport system ATP-binding protein</fullName>
    </submittedName>
</protein>
<evidence type="ECO:0000256" key="8">
    <source>
        <dbReference type="ARBA" id="ARBA00022967"/>
    </source>
</evidence>
<dbReference type="InterPro" id="IPR027417">
    <property type="entry name" value="P-loop_NTPase"/>
</dbReference>
<dbReference type="Proteomes" id="UP000190286">
    <property type="component" value="Unassembled WGS sequence"/>
</dbReference>
<dbReference type="SUPFAM" id="SSF52540">
    <property type="entry name" value="P-loop containing nucleoside triphosphate hydrolases"/>
    <property type="match status" value="2"/>
</dbReference>
<evidence type="ECO:0000256" key="3">
    <source>
        <dbReference type="ARBA" id="ARBA00022448"/>
    </source>
</evidence>
<evidence type="ECO:0000256" key="1">
    <source>
        <dbReference type="ARBA" id="ARBA00004202"/>
    </source>
</evidence>
<dbReference type="InterPro" id="IPR050095">
    <property type="entry name" value="ECF_ABC_transporter_ATP-bd"/>
</dbReference>
<evidence type="ECO:0000313" key="12">
    <source>
        <dbReference type="EMBL" id="SKA90886.1"/>
    </source>
</evidence>
<dbReference type="CDD" id="cd03225">
    <property type="entry name" value="ABC_cobalt_CbiO_domain1"/>
    <property type="match status" value="2"/>
</dbReference>
<dbReference type="GO" id="GO:0042626">
    <property type="term" value="F:ATPase-coupled transmembrane transporter activity"/>
    <property type="evidence" value="ECO:0007669"/>
    <property type="project" value="TreeGrafter"/>
</dbReference>
<name>A0A1T4XMW4_9FIRM</name>
<dbReference type="InterPro" id="IPR017871">
    <property type="entry name" value="ABC_transporter-like_CS"/>
</dbReference>
<keyword evidence="7 12" id="KW-0067">ATP-binding</keyword>
<sequence length="574" mass="62981">MAETRTPIISFKNFSFQYRAQKQPTLHDINLDIYPGERVLIAGPSGSGKSTLAACINGLNPFSYPGECTGTLTVDGVDAPHSSIFELAGHVGTVLQDPDGQFIGLTVGEDIAFALENSCTPQDEMHEITRRAAELVGIENHLDYAPHELSGGQKQRVSLAGVMVDEVKILLFDEPLANLDPATGKQAIELIDTIQQKTDTTVLIIEHRLEDVLWRSVDRIVLVNEGRILADLRPDELLSGALLAENGIREPLYVTAMRYAGIDITPAKHPAHVDSVVLDDADTEKLRAWFRAEPLPATKPAPTPLLEVKGLSFGYSKDQHTLSDVSFTIGKGEMVSIVGRNGAGKSTLSKLICGFETPDSGEIFFDGKDLKDENIRRRARHIGYVMQNPNQMISKTMIFDEVALGLQGSGLTDAEIRARVEDTLKVCGLYPFRNWPISALSFGQKKRVTIASVLVQDPELIILDEPTAGQDFRHYTDIMEFLRGLNAKGVTVVMITHDMHLMLEYTPRALAFCDGRLIADRSAAAILCDPALIEQAALKETSLYTLANRCGITPAEKFVERFIAADREVRADGC</sequence>
<proteinExistence type="inferred from homology"/>
<keyword evidence="8" id="KW-1278">Translocase</keyword>
<dbReference type="NCBIfam" id="NF010167">
    <property type="entry name" value="PRK13648.1"/>
    <property type="match status" value="2"/>
</dbReference>
<dbReference type="Pfam" id="PF12558">
    <property type="entry name" value="DUF3744"/>
    <property type="match status" value="1"/>
</dbReference>
<comment type="subcellular location">
    <subcellularLocation>
        <location evidence="1">Cell membrane</location>
        <topology evidence="1">Peripheral membrane protein</topology>
    </subcellularLocation>
</comment>
<keyword evidence="4" id="KW-1003">Cell membrane</keyword>
<feature type="domain" description="ABC transporter" evidence="11">
    <location>
        <begin position="9"/>
        <end position="250"/>
    </location>
</feature>
<dbReference type="Gene3D" id="3.40.50.300">
    <property type="entry name" value="P-loop containing nucleotide triphosphate hydrolases"/>
    <property type="match status" value="2"/>
</dbReference>
<accession>A0A1T4XMW4</accession>
<dbReference type="SMART" id="SM00382">
    <property type="entry name" value="AAA"/>
    <property type="match status" value="2"/>
</dbReference>
<dbReference type="GO" id="GO:0005524">
    <property type="term" value="F:ATP binding"/>
    <property type="evidence" value="ECO:0007669"/>
    <property type="project" value="UniProtKB-KW"/>
</dbReference>
<keyword evidence="6" id="KW-0547">Nucleotide-binding</keyword>
<feature type="domain" description="ABC transporter" evidence="11">
    <location>
        <begin position="306"/>
        <end position="539"/>
    </location>
</feature>
<dbReference type="InterPro" id="IPR003439">
    <property type="entry name" value="ABC_transporter-like_ATP-bd"/>
</dbReference>
<keyword evidence="13" id="KW-1185">Reference proteome</keyword>
<dbReference type="AlphaFoldDB" id="A0A1T4XMW4"/>
<evidence type="ECO:0000256" key="2">
    <source>
        <dbReference type="ARBA" id="ARBA00005417"/>
    </source>
</evidence>
<dbReference type="InterPro" id="IPR022216">
    <property type="entry name" value="ABC_Co_transporter"/>
</dbReference>
<gene>
    <name evidence="12" type="ORF">SAMN02745178_02074</name>
</gene>
<organism evidence="12 13">
    <name type="scientific">Gemmiger formicilis</name>
    <dbReference type="NCBI Taxonomy" id="745368"/>
    <lineage>
        <taxon>Bacteria</taxon>
        <taxon>Bacillati</taxon>
        <taxon>Bacillota</taxon>
        <taxon>Clostridia</taxon>
        <taxon>Eubacteriales</taxon>
        <taxon>Gemmiger</taxon>
    </lineage>
</organism>
<dbReference type="FunFam" id="3.40.50.300:FF:000224">
    <property type="entry name" value="Energy-coupling factor transporter ATP-binding protein EcfA"/>
    <property type="match status" value="1"/>
</dbReference>
<evidence type="ECO:0000256" key="7">
    <source>
        <dbReference type="ARBA" id="ARBA00022840"/>
    </source>
</evidence>
<evidence type="ECO:0000256" key="6">
    <source>
        <dbReference type="ARBA" id="ARBA00022741"/>
    </source>
</evidence>
<evidence type="ECO:0000313" key="13">
    <source>
        <dbReference type="Proteomes" id="UP000190286"/>
    </source>
</evidence>
<dbReference type="GeneID" id="93338525"/>
<dbReference type="GO" id="GO:0043190">
    <property type="term" value="C:ATP-binding cassette (ABC) transporter complex"/>
    <property type="evidence" value="ECO:0007669"/>
    <property type="project" value="TreeGrafter"/>
</dbReference>
<comment type="similarity">
    <text evidence="2">Belongs to the ABC transporter superfamily.</text>
</comment>
<comment type="function">
    <text evidence="10">Probably part of an ABC transporter complex. Responsible for energy coupling to the transport system.</text>
</comment>
<dbReference type="Pfam" id="PF00005">
    <property type="entry name" value="ABC_tran"/>
    <property type="match status" value="2"/>
</dbReference>
<dbReference type="PROSITE" id="PS00211">
    <property type="entry name" value="ABC_TRANSPORTER_1"/>
    <property type="match status" value="2"/>
</dbReference>
<keyword evidence="5" id="KW-0677">Repeat</keyword>
<dbReference type="STRING" id="745368.SAMN02745178_02074"/>
<dbReference type="InterPro" id="IPR015856">
    <property type="entry name" value="ABC_transpr_CbiO/EcfA_su"/>
</dbReference>
<evidence type="ECO:0000256" key="5">
    <source>
        <dbReference type="ARBA" id="ARBA00022737"/>
    </source>
</evidence>
<keyword evidence="3" id="KW-0813">Transport</keyword>
<evidence type="ECO:0000259" key="11">
    <source>
        <dbReference type="PROSITE" id="PS50893"/>
    </source>
</evidence>
<dbReference type="OrthoDB" id="501320at2"/>